<evidence type="ECO:0008006" key="6">
    <source>
        <dbReference type="Google" id="ProtNLM"/>
    </source>
</evidence>
<dbReference type="SUPFAM" id="SSF48452">
    <property type="entry name" value="TPR-like"/>
    <property type="match status" value="1"/>
</dbReference>
<evidence type="ECO:0000256" key="3">
    <source>
        <dbReference type="PROSITE-ProRule" id="PRU00708"/>
    </source>
</evidence>
<sequence length="701" mass="78366">MFSIIKSAHYLFDKITHGRTLLRAPLCSLHYATLGHPSMCLGDKAQICGENKDVFSWTSSISGLVKQNRHQDAIDVFKLMLMNDQRLNYVTVLSVLRAVSALSMESMTSGIHGTIIKMGFELEVSVVTALIGAYANCDLLSAWKIFRDMPIKDLVMWSAMVSMSVKNGEYTKAIELFKQMLSEGIEPNAVTIVSILPACAKLQALPFGKEVHVFAMKSAFYTENNVQNSLIDMYAKCGHLNYAAQVFAAVQMRDLVTWKTMIRGLIENDYPRKALVVFSEMQQYLSTVDDAVLCDMIGASSDAEELIFGLGLHCCSIKSGSSRSISVGTTLMQMYSKFGLLDKARLLFDQLHPKDLISWSAMISAYAQNGYASDALGTFKQLQSANERPNEITFVSLLQACSLSGTQELGESIHGCVTKSGYLPNTFLASALIDLYCKFGRIKQGRAIFNDTPVKDLICWSSLIHGYGLNGRGDDTLETFSNMLDSGMLPNDVVFVSVLSACSHCGLEDDGWYWFYRMQEEYGIKPKLAHYACMVDLLSRQGNVQEALDFVYNMAVEPDKRIWGSLLAGCRATRGSVEVAEQVAKRLIALDPNNCSYYVFLSNLYAQEGRWDDVEKIEDNLRTQKHLSLPGSYEASTFTWKCISGITVSSWNAMEDFTSEAQRNYKNHVLPERAVTLLFSMNYRFLNYRDNISQACMKDQI</sequence>
<comment type="caution">
    <text evidence="4">The sequence shown here is derived from an EMBL/GenBank/DDBJ whole genome shotgun (WGS) entry which is preliminary data.</text>
</comment>
<gene>
    <name evidence="4" type="ORF">Cgig2_033419</name>
</gene>
<dbReference type="OrthoDB" id="742671at2759"/>
<dbReference type="Pfam" id="PF01535">
    <property type="entry name" value="PPR"/>
    <property type="match status" value="9"/>
</dbReference>
<reference evidence="4" key="1">
    <citation type="submission" date="2022-04" db="EMBL/GenBank/DDBJ databases">
        <title>Carnegiea gigantea Genome sequencing and assembly v2.</title>
        <authorList>
            <person name="Copetti D."/>
            <person name="Sanderson M.J."/>
            <person name="Burquez A."/>
            <person name="Wojciechowski M.F."/>
        </authorList>
    </citation>
    <scope>NUCLEOTIDE SEQUENCE</scope>
    <source>
        <strain evidence="4">SGP5-SGP5p</strain>
        <tissue evidence="4">Aerial part</tissue>
    </source>
</reference>
<dbReference type="PROSITE" id="PS51375">
    <property type="entry name" value="PPR"/>
    <property type="match status" value="5"/>
</dbReference>
<dbReference type="FunFam" id="1.25.40.10:FF:000196">
    <property type="entry name" value="Pentatricopeptide repeat-containing protein At4g14850"/>
    <property type="match status" value="1"/>
</dbReference>
<dbReference type="InterPro" id="IPR011990">
    <property type="entry name" value="TPR-like_helical_dom_sf"/>
</dbReference>
<evidence type="ECO:0000313" key="5">
    <source>
        <dbReference type="Proteomes" id="UP001153076"/>
    </source>
</evidence>
<dbReference type="PANTHER" id="PTHR47926">
    <property type="entry name" value="PENTATRICOPEPTIDE REPEAT-CONTAINING PROTEIN"/>
    <property type="match status" value="1"/>
</dbReference>
<evidence type="ECO:0000256" key="2">
    <source>
        <dbReference type="ARBA" id="ARBA00061659"/>
    </source>
</evidence>
<protein>
    <recommendedName>
        <fullName evidence="6">Chlororespiratory reduction 21</fullName>
    </recommendedName>
</protein>
<comment type="similarity">
    <text evidence="2">Belongs to the PPR family. PCMP-E subfamily.</text>
</comment>
<feature type="repeat" description="PPR" evidence="3">
    <location>
        <begin position="355"/>
        <end position="389"/>
    </location>
</feature>
<proteinExistence type="inferred from homology"/>
<feature type="repeat" description="PPR" evidence="3">
    <location>
        <begin position="153"/>
        <end position="187"/>
    </location>
</feature>
<dbReference type="AlphaFoldDB" id="A0A9Q1QS24"/>
<dbReference type="Proteomes" id="UP001153076">
    <property type="component" value="Unassembled WGS sequence"/>
</dbReference>
<accession>A0A9Q1QS24</accession>
<dbReference type="InterPro" id="IPR046848">
    <property type="entry name" value="E_motif"/>
</dbReference>
<dbReference type="EMBL" id="JAKOGI010000017">
    <property type="protein sequence ID" value="KAJ8450225.1"/>
    <property type="molecule type" value="Genomic_DNA"/>
</dbReference>
<dbReference type="InterPro" id="IPR002885">
    <property type="entry name" value="PPR_rpt"/>
</dbReference>
<dbReference type="PANTHER" id="PTHR47926:SF414">
    <property type="entry name" value="PENTATRICOPEPTIDE REPEAT-CONTAINING PROTEIN DOT4, CHLOROPLASTIC-LIKE"/>
    <property type="match status" value="1"/>
</dbReference>
<name>A0A9Q1QS24_9CARY</name>
<evidence type="ECO:0000313" key="4">
    <source>
        <dbReference type="EMBL" id="KAJ8450225.1"/>
    </source>
</evidence>
<dbReference type="Pfam" id="PF13041">
    <property type="entry name" value="PPR_2"/>
    <property type="match status" value="1"/>
</dbReference>
<keyword evidence="1" id="KW-0677">Repeat</keyword>
<feature type="repeat" description="PPR" evidence="3">
    <location>
        <begin position="254"/>
        <end position="284"/>
    </location>
</feature>
<dbReference type="GO" id="GO:0003723">
    <property type="term" value="F:RNA binding"/>
    <property type="evidence" value="ECO:0007669"/>
    <property type="project" value="InterPro"/>
</dbReference>
<dbReference type="NCBIfam" id="TIGR00756">
    <property type="entry name" value="PPR"/>
    <property type="match status" value="5"/>
</dbReference>
<feature type="repeat" description="PPR" evidence="3">
    <location>
        <begin position="456"/>
        <end position="490"/>
    </location>
</feature>
<dbReference type="Pfam" id="PF20431">
    <property type="entry name" value="E_motif"/>
    <property type="match status" value="1"/>
</dbReference>
<dbReference type="InterPro" id="IPR046960">
    <property type="entry name" value="PPR_At4g14850-like_plant"/>
</dbReference>
<keyword evidence="5" id="KW-1185">Reference proteome</keyword>
<dbReference type="GO" id="GO:0009451">
    <property type="term" value="P:RNA modification"/>
    <property type="evidence" value="ECO:0007669"/>
    <property type="project" value="InterPro"/>
</dbReference>
<dbReference type="FunFam" id="1.25.40.10:FF:000361">
    <property type="entry name" value="Pentatricopeptide repeat-containing protein chloroplastic"/>
    <property type="match status" value="1"/>
</dbReference>
<feature type="repeat" description="PPR" evidence="3">
    <location>
        <begin position="53"/>
        <end position="87"/>
    </location>
</feature>
<organism evidence="4 5">
    <name type="scientific">Carnegiea gigantea</name>
    <dbReference type="NCBI Taxonomy" id="171969"/>
    <lineage>
        <taxon>Eukaryota</taxon>
        <taxon>Viridiplantae</taxon>
        <taxon>Streptophyta</taxon>
        <taxon>Embryophyta</taxon>
        <taxon>Tracheophyta</taxon>
        <taxon>Spermatophyta</taxon>
        <taxon>Magnoliopsida</taxon>
        <taxon>eudicotyledons</taxon>
        <taxon>Gunneridae</taxon>
        <taxon>Pentapetalae</taxon>
        <taxon>Caryophyllales</taxon>
        <taxon>Cactineae</taxon>
        <taxon>Cactaceae</taxon>
        <taxon>Cactoideae</taxon>
        <taxon>Echinocereeae</taxon>
        <taxon>Carnegiea</taxon>
    </lineage>
</organism>
<dbReference type="Gene3D" id="1.25.40.10">
    <property type="entry name" value="Tetratricopeptide repeat domain"/>
    <property type="match status" value="6"/>
</dbReference>
<dbReference type="FunFam" id="1.25.40.10:FF:000090">
    <property type="entry name" value="Pentatricopeptide repeat-containing protein, chloroplastic"/>
    <property type="match status" value="1"/>
</dbReference>
<evidence type="ECO:0000256" key="1">
    <source>
        <dbReference type="ARBA" id="ARBA00022737"/>
    </source>
</evidence>